<protein>
    <submittedName>
        <fullName evidence="1">Uncharacterized protein</fullName>
    </submittedName>
</protein>
<gene>
    <name evidence="1" type="ORF">BDN72DRAFT_156530</name>
</gene>
<proteinExistence type="predicted"/>
<keyword evidence="2" id="KW-1185">Reference proteome</keyword>
<evidence type="ECO:0000313" key="1">
    <source>
        <dbReference type="EMBL" id="TFK66232.1"/>
    </source>
</evidence>
<dbReference type="Proteomes" id="UP000308600">
    <property type="component" value="Unassembled WGS sequence"/>
</dbReference>
<accession>A0ACD3AMT7</accession>
<name>A0ACD3AMT7_9AGAR</name>
<organism evidence="1 2">
    <name type="scientific">Pluteus cervinus</name>
    <dbReference type="NCBI Taxonomy" id="181527"/>
    <lineage>
        <taxon>Eukaryota</taxon>
        <taxon>Fungi</taxon>
        <taxon>Dikarya</taxon>
        <taxon>Basidiomycota</taxon>
        <taxon>Agaricomycotina</taxon>
        <taxon>Agaricomycetes</taxon>
        <taxon>Agaricomycetidae</taxon>
        <taxon>Agaricales</taxon>
        <taxon>Pluteineae</taxon>
        <taxon>Pluteaceae</taxon>
        <taxon>Pluteus</taxon>
    </lineage>
</organism>
<sequence>MSPNEPYSGFLDLAQELVDDILSHVDLHQDLISFALVSQTCASLAIPRHTEYRILCLEFPTADVWKHLARCPTLASNIRGVHFSQLYPRKYPITLVDPVLDNARGESQEDIAGYICRALSSMTRLSTMTWHGSCATPSRDLIVEALATRVRLKRLSLMWNSQLGLDSDSNPTWSISGLTHLFLQGRAWTCSTSISNITKWVQSSPPLVFLHIWTGLLSRVAASTSFIFPLLTTLSLYGPAREFIIGFIERHPSIEELRWYPPEPIQELPNNFLPNVKRLQVSTSILHALEQNYLAATGPGCPQPTPLRRYKVEIIQVSLEEPRVDLSSFHCLEPMSLLVLNYARDSPGTLQDSAKKFPNIRWLEILPVTHTSQLWTIQQWLDILSWFPHLQTLGPSEIWEHAHANGISQEDLVKKLLIACPKFRYWNNYDTKRKGNYRLHIRPLGPGELGPNGETGDGVILYRTEKARPNWTRLYDPMRGEYDNSDSGYLPPPVEAQYTLRLHPV</sequence>
<dbReference type="EMBL" id="ML208411">
    <property type="protein sequence ID" value="TFK66232.1"/>
    <property type="molecule type" value="Genomic_DNA"/>
</dbReference>
<evidence type="ECO:0000313" key="2">
    <source>
        <dbReference type="Proteomes" id="UP000308600"/>
    </source>
</evidence>
<reference evidence="1 2" key="1">
    <citation type="journal article" date="2019" name="Nat. Ecol. Evol.">
        <title>Megaphylogeny resolves global patterns of mushroom evolution.</title>
        <authorList>
            <person name="Varga T."/>
            <person name="Krizsan K."/>
            <person name="Foldi C."/>
            <person name="Dima B."/>
            <person name="Sanchez-Garcia M."/>
            <person name="Sanchez-Ramirez S."/>
            <person name="Szollosi G.J."/>
            <person name="Szarkandi J.G."/>
            <person name="Papp V."/>
            <person name="Albert L."/>
            <person name="Andreopoulos W."/>
            <person name="Angelini C."/>
            <person name="Antonin V."/>
            <person name="Barry K.W."/>
            <person name="Bougher N.L."/>
            <person name="Buchanan P."/>
            <person name="Buyck B."/>
            <person name="Bense V."/>
            <person name="Catcheside P."/>
            <person name="Chovatia M."/>
            <person name="Cooper J."/>
            <person name="Damon W."/>
            <person name="Desjardin D."/>
            <person name="Finy P."/>
            <person name="Geml J."/>
            <person name="Haridas S."/>
            <person name="Hughes K."/>
            <person name="Justo A."/>
            <person name="Karasinski D."/>
            <person name="Kautmanova I."/>
            <person name="Kiss B."/>
            <person name="Kocsube S."/>
            <person name="Kotiranta H."/>
            <person name="LaButti K.M."/>
            <person name="Lechner B.E."/>
            <person name="Liimatainen K."/>
            <person name="Lipzen A."/>
            <person name="Lukacs Z."/>
            <person name="Mihaltcheva S."/>
            <person name="Morgado L.N."/>
            <person name="Niskanen T."/>
            <person name="Noordeloos M.E."/>
            <person name="Ohm R.A."/>
            <person name="Ortiz-Santana B."/>
            <person name="Ovrebo C."/>
            <person name="Racz N."/>
            <person name="Riley R."/>
            <person name="Savchenko A."/>
            <person name="Shiryaev A."/>
            <person name="Soop K."/>
            <person name="Spirin V."/>
            <person name="Szebenyi C."/>
            <person name="Tomsovsky M."/>
            <person name="Tulloss R.E."/>
            <person name="Uehling J."/>
            <person name="Grigoriev I.V."/>
            <person name="Vagvolgyi C."/>
            <person name="Papp T."/>
            <person name="Martin F.M."/>
            <person name="Miettinen O."/>
            <person name="Hibbett D.S."/>
            <person name="Nagy L.G."/>
        </authorList>
    </citation>
    <scope>NUCLEOTIDE SEQUENCE [LARGE SCALE GENOMIC DNA]</scope>
    <source>
        <strain evidence="1 2">NL-1719</strain>
    </source>
</reference>